<dbReference type="Pfam" id="PF14253">
    <property type="entry name" value="AbiH"/>
    <property type="match status" value="1"/>
</dbReference>
<dbReference type="InterPro" id="IPR025935">
    <property type="entry name" value="AbiH"/>
</dbReference>
<organism evidence="1 2">
    <name type="scientific">Blautia massiliensis</name>
    <name type="common">ex Durand et al. 2017</name>
    <dbReference type="NCBI Taxonomy" id="1737424"/>
    <lineage>
        <taxon>Bacteria</taxon>
        <taxon>Bacillati</taxon>
        <taxon>Bacillota</taxon>
        <taxon>Clostridia</taxon>
        <taxon>Lachnospirales</taxon>
        <taxon>Lachnospiraceae</taxon>
        <taxon>Blautia</taxon>
    </lineage>
</organism>
<reference evidence="1 2" key="1">
    <citation type="journal article" date="2019" name="Nat. Med.">
        <title>A library of human gut bacterial isolates paired with longitudinal multiomics data enables mechanistic microbiome research.</title>
        <authorList>
            <person name="Poyet M."/>
            <person name="Groussin M."/>
            <person name="Gibbons S.M."/>
            <person name="Avila-Pacheco J."/>
            <person name="Jiang X."/>
            <person name="Kearney S.M."/>
            <person name="Perrotta A.R."/>
            <person name="Berdy B."/>
            <person name="Zhao S."/>
            <person name="Lieberman T.D."/>
            <person name="Swanson P.K."/>
            <person name="Smith M."/>
            <person name="Roesemann S."/>
            <person name="Alexander J.E."/>
            <person name="Rich S.A."/>
            <person name="Livny J."/>
            <person name="Vlamakis H."/>
            <person name="Clish C."/>
            <person name="Bullock K."/>
            <person name="Deik A."/>
            <person name="Scott J."/>
            <person name="Pierce K.A."/>
            <person name="Xavier R.J."/>
            <person name="Alm E.J."/>
        </authorList>
    </citation>
    <scope>NUCLEOTIDE SEQUENCE [LARGE SCALE GENOMIC DNA]</scope>
    <source>
        <strain evidence="1 2">BIOML-A1</strain>
    </source>
</reference>
<dbReference type="Proteomes" id="UP000452293">
    <property type="component" value="Unassembled WGS sequence"/>
</dbReference>
<name>A0ABW9X3G5_9FIRM</name>
<comment type="caution">
    <text evidence="1">The sequence shown here is derived from an EMBL/GenBank/DDBJ whole genome shotgun (WGS) entry which is preliminary data.</text>
</comment>
<dbReference type="RefSeq" id="WP_129975082.1">
    <property type="nucleotide sequence ID" value="NZ_JAFIKS010000001.1"/>
</dbReference>
<evidence type="ECO:0000313" key="2">
    <source>
        <dbReference type="Proteomes" id="UP000452293"/>
    </source>
</evidence>
<gene>
    <name evidence="1" type="ORF">GT718_08540</name>
</gene>
<evidence type="ECO:0000313" key="1">
    <source>
        <dbReference type="EMBL" id="MZL77409.1"/>
    </source>
</evidence>
<evidence type="ECO:0008006" key="3">
    <source>
        <dbReference type="Google" id="ProtNLM"/>
    </source>
</evidence>
<sequence length="324" mass="38445">MSTLFVIGNGFDRAHGLKTSYWDFRKYLEKYAEDFLVQMENLYSIAPFERLDKRFKKNKNIQNRRDDAIYKTLWKNFEYGLGEANEAEMLDFSKSIVDDLDLDGGPVGIKDTMDDYWEEQYRFIEGLNEYVGKWIRQVRLFKAAPMKATFIDNSEDYFFTFNYTSVLERIYRVPSNHILHIHGGLYPYCDEPPILGHGNVKKIEEYREKAERAAEEYDEGKESIYNAVANYYERTFKNTNECMAFRGKFFRQLTGVNNVEIIGHSFGEVDMPYFTYLKCCISKNAKWKFYYHSSEDYNAAKKAVNELELDIRDYEILLSDCFWQ</sequence>
<proteinExistence type="predicted"/>
<protein>
    <recommendedName>
        <fullName evidence="3">Bacteriophage abortive infection AbiH</fullName>
    </recommendedName>
</protein>
<dbReference type="EMBL" id="WWVW01000013">
    <property type="protein sequence ID" value="MZL77409.1"/>
    <property type="molecule type" value="Genomic_DNA"/>
</dbReference>
<accession>A0ABW9X3G5</accession>
<keyword evidence="2" id="KW-1185">Reference proteome</keyword>